<evidence type="ECO:0000256" key="1">
    <source>
        <dbReference type="SAM" id="MobiDB-lite"/>
    </source>
</evidence>
<proteinExistence type="predicted"/>
<sequence length="57" mass="6299">MADTNAAYVQVKISQIDTEIKRHQAAIKELNTRKKGYQSQIPKKPAVVPTPVTPPQA</sequence>
<organism evidence="2 3">
    <name type="scientific">Microbacterium maritypicum MF109</name>
    <dbReference type="NCBI Taxonomy" id="1333857"/>
    <lineage>
        <taxon>Bacteria</taxon>
        <taxon>Bacillati</taxon>
        <taxon>Actinomycetota</taxon>
        <taxon>Actinomycetes</taxon>
        <taxon>Micrococcales</taxon>
        <taxon>Microbacteriaceae</taxon>
        <taxon>Microbacterium</taxon>
    </lineage>
</organism>
<feature type="region of interest" description="Disordered" evidence="1">
    <location>
        <begin position="33"/>
        <end position="57"/>
    </location>
</feature>
<accession>T5KFU5</accession>
<evidence type="ECO:0000313" key="3">
    <source>
        <dbReference type="Proteomes" id="UP000016033"/>
    </source>
</evidence>
<gene>
    <name evidence="2" type="ORF">L687_18615</name>
</gene>
<protein>
    <submittedName>
        <fullName evidence="2">Uncharacterized protein</fullName>
    </submittedName>
</protein>
<dbReference type="PATRIC" id="fig|1333857.3.peg.2092"/>
<dbReference type="Proteomes" id="UP000016033">
    <property type="component" value="Unassembled WGS sequence"/>
</dbReference>
<comment type="caution">
    <text evidence="2">The sequence shown here is derived from an EMBL/GenBank/DDBJ whole genome shotgun (WGS) entry which is preliminary data.</text>
</comment>
<dbReference type="AlphaFoldDB" id="T5KFU5"/>
<evidence type="ECO:0000313" key="2">
    <source>
        <dbReference type="EMBL" id="EQM75925.1"/>
    </source>
</evidence>
<dbReference type="RefSeq" id="WP_021200052.1">
    <property type="nucleotide sequence ID" value="NZ_ATAO01000193.1"/>
</dbReference>
<reference evidence="2 3" key="1">
    <citation type="journal article" date="2013" name="Genome Announc.">
        <title>Whole-genome sequences of five oyster-associated bacteria show potential for crude oil hydrocarbon degradation.</title>
        <authorList>
            <person name="Chauhan A."/>
            <person name="Green S."/>
            <person name="Pathak A."/>
            <person name="Thomas J."/>
            <person name="Venkatramanan R."/>
        </authorList>
    </citation>
    <scope>NUCLEOTIDE SEQUENCE [LARGE SCALE GENOMIC DNA]</scope>
    <source>
        <strain evidence="2 3">MF109</strain>
    </source>
</reference>
<dbReference type="EMBL" id="ATAO01000193">
    <property type="protein sequence ID" value="EQM75925.1"/>
    <property type="molecule type" value="Genomic_DNA"/>
</dbReference>
<name>T5KFU5_MICMQ</name>